<dbReference type="InterPro" id="IPR028098">
    <property type="entry name" value="Glyco_trans_4-like_N"/>
</dbReference>
<dbReference type="CDD" id="cd00761">
    <property type="entry name" value="Glyco_tranf_GTA_type"/>
    <property type="match status" value="1"/>
</dbReference>
<evidence type="ECO:0000259" key="3">
    <source>
        <dbReference type="Pfam" id="PF13439"/>
    </source>
</evidence>
<evidence type="ECO:0000259" key="2">
    <source>
        <dbReference type="Pfam" id="PF00535"/>
    </source>
</evidence>
<dbReference type="Gene3D" id="3.40.50.2000">
    <property type="entry name" value="Glycogen Phosphorylase B"/>
    <property type="match status" value="2"/>
</dbReference>
<dbReference type="PATRIC" id="fig|1629550.3.peg.599"/>
<evidence type="ECO:0000313" key="4">
    <source>
        <dbReference type="EMBL" id="KKY01989.1"/>
    </source>
</evidence>
<dbReference type="InterPro" id="IPR029044">
    <property type="entry name" value="Nucleotide-diphossugar_trans"/>
</dbReference>
<dbReference type="InterPro" id="IPR001173">
    <property type="entry name" value="Glyco_trans_2-like"/>
</dbReference>
<dbReference type="AlphaFoldDB" id="A0A0M3DKN4"/>
<dbReference type="InterPro" id="IPR001296">
    <property type="entry name" value="Glyco_trans_1"/>
</dbReference>
<feature type="domain" description="Glycosyl transferase family 1" evidence="1">
    <location>
        <begin position="412"/>
        <end position="565"/>
    </location>
</feature>
<dbReference type="Proteomes" id="UP000034407">
    <property type="component" value="Unassembled WGS sequence"/>
</dbReference>
<name>A0A0M3DKN4_9FIRM</name>
<keyword evidence="5" id="KW-1185">Reference proteome</keyword>
<feature type="domain" description="Glycosyltransferase 2-like" evidence="2">
    <location>
        <begin position="11"/>
        <end position="147"/>
    </location>
</feature>
<dbReference type="RefSeq" id="WP_046822437.1">
    <property type="nucleotide sequence ID" value="NZ_JBCLWQ010000002.1"/>
</dbReference>
<gene>
    <name evidence="4" type="ORF">VN21_05595</name>
</gene>
<accession>A0A0M3DKN4</accession>
<comment type="caution">
    <text evidence="4">The sequence shown here is derived from an EMBL/GenBank/DDBJ whole genome shotgun (WGS) entry which is preliminary data.</text>
</comment>
<dbReference type="Pfam" id="PF13439">
    <property type="entry name" value="Glyco_transf_4"/>
    <property type="match status" value="1"/>
</dbReference>
<evidence type="ECO:0000259" key="1">
    <source>
        <dbReference type="Pfam" id="PF00534"/>
    </source>
</evidence>
<proteinExistence type="predicted"/>
<feature type="domain" description="Glycosyltransferase subfamily 4-like N-terminal" evidence="3">
    <location>
        <begin position="252"/>
        <end position="401"/>
    </location>
</feature>
<dbReference type="PANTHER" id="PTHR22916:SF3">
    <property type="entry name" value="UDP-GLCNAC:BETAGAL BETA-1,3-N-ACETYLGLUCOSAMINYLTRANSFERASE-LIKE PROTEIN 1"/>
    <property type="match status" value="1"/>
</dbReference>
<dbReference type="Gene3D" id="3.90.550.10">
    <property type="entry name" value="Spore Coat Polysaccharide Biosynthesis Protein SpsA, Chain A"/>
    <property type="match status" value="1"/>
</dbReference>
<dbReference type="Pfam" id="PF00534">
    <property type="entry name" value="Glycos_transf_1"/>
    <property type="match status" value="1"/>
</dbReference>
<protein>
    <recommendedName>
        <fullName evidence="6">Glycosyltransferase</fullName>
    </recommendedName>
</protein>
<dbReference type="SUPFAM" id="SSF53756">
    <property type="entry name" value="UDP-Glycosyltransferase/glycogen phosphorylase"/>
    <property type="match status" value="1"/>
</dbReference>
<dbReference type="SUPFAM" id="SSF53448">
    <property type="entry name" value="Nucleotide-diphospho-sugar transferases"/>
    <property type="match status" value="1"/>
</dbReference>
<dbReference type="GO" id="GO:0016758">
    <property type="term" value="F:hexosyltransferase activity"/>
    <property type="evidence" value="ECO:0007669"/>
    <property type="project" value="UniProtKB-ARBA"/>
</dbReference>
<dbReference type="OrthoDB" id="9785185at2"/>
<dbReference type="Pfam" id="PF00535">
    <property type="entry name" value="Glycos_transf_2"/>
    <property type="match status" value="1"/>
</dbReference>
<dbReference type="PANTHER" id="PTHR22916">
    <property type="entry name" value="GLYCOSYLTRANSFERASE"/>
    <property type="match status" value="1"/>
</dbReference>
<evidence type="ECO:0008006" key="6">
    <source>
        <dbReference type="Google" id="ProtNLM"/>
    </source>
</evidence>
<dbReference type="EMBL" id="LBBT01000131">
    <property type="protein sequence ID" value="KKY01989.1"/>
    <property type="molecule type" value="Genomic_DNA"/>
</dbReference>
<evidence type="ECO:0000313" key="5">
    <source>
        <dbReference type="Proteomes" id="UP000034407"/>
    </source>
</evidence>
<organism evidence="4 5">
    <name type="scientific">Paraclostridium benzoelyticum</name>
    <dbReference type="NCBI Taxonomy" id="1629550"/>
    <lineage>
        <taxon>Bacteria</taxon>
        <taxon>Bacillati</taxon>
        <taxon>Bacillota</taxon>
        <taxon>Clostridia</taxon>
        <taxon>Peptostreptococcales</taxon>
        <taxon>Peptostreptococcaceae</taxon>
        <taxon>Paraclostridium</taxon>
    </lineage>
</organism>
<reference evidence="4 5" key="1">
    <citation type="submission" date="2015-04" db="EMBL/GenBank/DDBJ databases">
        <title>Microcin producing Clostridium sp. JC272T.</title>
        <authorList>
            <person name="Jyothsna T."/>
            <person name="Sasikala C."/>
            <person name="Ramana C."/>
        </authorList>
    </citation>
    <scope>NUCLEOTIDE SEQUENCE [LARGE SCALE GENOMIC DNA]</scope>
    <source>
        <strain evidence="4 5">JC272</strain>
    </source>
</reference>
<sequence length="612" mass="69515">MKFSRIDGLVSIVISNYNNENYILECLNSILNQSYENIEIIIVDDKSTDNSVSKIKNWIRKNKNSFKNDNYIKLIELPKNVGFSGAVTYGLFLAQGEYIAMHDGDDKSHKDRIKKQVNFLNKHKEINAVGTNYATFNNDDPTPVSEPTGIEFGVDNIKDVYSAGLNCVCHGSLLIKGSVFDSIGGLSRKLEGAEDYEFITKLLPFGIDNINEELYYYRLHEKQRSKVYYDINKIAIDEKDLKVLMVLDSLNIGGTETHVYSLIKEFLSRGVKVCLLADHGPYSSEFLKLGCTIYNMDFPLYVIKDLETESRYKNKIKQIILAENINIIHAHQSPSGALCIDIGKELEIPCIFTVHGLYYYDILYDRLNLSDSIISVSQPTYDWLLEYNVQSTVIPNSIDFDDYVSKSPNLSIKEELGIDKDAFTIVYCSRIAWSKTRVAENLLRVCRDLVRIENLNLHLIIVGDGPDFNQLVGIANRTNALLGKKCIHLVGGKTNVVDYYLNADCIVGTGRVAIEAFACKKPVIASGNNGYFGILSNDNIESAWRVYFGDHKSIKSNNASFLYNDIKYVYENKDGLSQYAESCYEWARNFFDIKSNTDRLIRVYMNSLKNFH</sequence>